<keyword evidence="2 5" id="KW-0808">Transferase</keyword>
<evidence type="ECO:0000313" key="6">
    <source>
        <dbReference type="Proteomes" id="UP000680866"/>
    </source>
</evidence>
<organism evidence="5 6">
    <name type="scientific">Polymorphospora rubra</name>
    <dbReference type="NCBI Taxonomy" id="338584"/>
    <lineage>
        <taxon>Bacteria</taxon>
        <taxon>Bacillati</taxon>
        <taxon>Actinomycetota</taxon>
        <taxon>Actinomycetes</taxon>
        <taxon>Micromonosporales</taxon>
        <taxon>Micromonosporaceae</taxon>
        <taxon>Polymorphospora</taxon>
    </lineage>
</organism>
<dbReference type="Gene3D" id="3.40.50.150">
    <property type="entry name" value="Vaccinia Virus protein VP39"/>
    <property type="match status" value="1"/>
</dbReference>
<gene>
    <name evidence="5" type="ORF">Prubr_37100</name>
</gene>
<sequence>MSTNPTDSSTMDFEAFYQGESPVEGMTFAAVPWDIGAVQPVVVDCERAGRISGSVLDAGCGLGDNAIHLAKLGYEVVAVDVAPTAVEWARKRADAAGADAVFEVADATSLAAYEGRFDTLLDSALYDVLDADQRRAYAAALHRAGRPGSRLNLFCFADTMPFDLPGVYRISADELHGTLGGAGWRITDLRIGTYLVNTVAGEFFSRAGIPVDKDELGRPKLPAWICEAERD</sequence>
<dbReference type="PANTHER" id="PTHR43464:SF19">
    <property type="entry name" value="UBIQUINONE BIOSYNTHESIS O-METHYLTRANSFERASE, MITOCHONDRIAL"/>
    <property type="match status" value="1"/>
</dbReference>
<dbReference type="KEGG" id="pry:Prubr_37100"/>
<evidence type="ECO:0000256" key="3">
    <source>
        <dbReference type="ARBA" id="ARBA00022691"/>
    </source>
</evidence>
<proteinExistence type="predicted"/>
<name>A0A810N399_9ACTN</name>
<evidence type="ECO:0000256" key="2">
    <source>
        <dbReference type="ARBA" id="ARBA00022679"/>
    </source>
</evidence>
<evidence type="ECO:0000313" key="5">
    <source>
        <dbReference type="EMBL" id="BCJ66689.1"/>
    </source>
</evidence>
<evidence type="ECO:0000259" key="4">
    <source>
        <dbReference type="Pfam" id="PF13649"/>
    </source>
</evidence>
<feature type="domain" description="Methyltransferase" evidence="4">
    <location>
        <begin position="55"/>
        <end position="148"/>
    </location>
</feature>
<dbReference type="Proteomes" id="UP000680866">
    <property type="component" value="Chromosome"/>
</dbReference>
<keyword evidence="6" id="KW-1185">Reference proteome</keyword>
<keyword evidence="3" id="KW-0949">S-adenosyl-L-methionine</keyword>
<accession>A0A810N399</accession>
<keyword evidence="1" id="KW-0489">Methyltransferase</keyword>
<dbReference type="EMBL" id="AP023359">
    <property type="protein sequence ID" value="BCJ66689.1"/>
    <property type="molecule type" value="Genomic_DNA"/>
</dbReference>
<dbReference type="SUPFAM" id="SSF53335">
    <property type="entry name" value="S-adenosyl-L-methionine-dependent methyltransferases"/>
    <property type="match status" value="1"/>
</dbReference>
<reference evidence="5" key="1">
    <citation type="submission" date="2020-08" db="EMBL/GenBank/DDBJ databases">
        <title>Whole genome shotgun sequence of Polymorphospora rubra NBRC 101157.</title>
        <authorList>
            <person name="Komaki H."/>
            <person name="Tamura T."/>
        </authorList>
    </citation>
    <scope>NUCLEOTIDE SEQUENCE</scope>
    <source>
        <strain evidence="5">NBRC 101157</strain>
    </source>
</reference>
<dbReference type="GO" id="GO:0008168">
    <property type="term" value="F:methyltransferase activity"/>
    <property type="evidence" value="ECO:0007669"/>
    <property type="project" value="UniProtKB-KW"/>
</dbReference>
<dbReference type="GO" id="GO:0032259">
    <property type="term" value="P:methylation"/>
    <property type="evidence" value="ECO:0007669"/>
    <property type="project" value="UniProtKB-KW"/>
</dbReference>
<dbReference type="InterPro" id="IPR041698">
    <property type="entry name" value="Methyltransf_25"/>
</dbReference>
<dbReference type="RefSeq" id="WP_212826957.1">
    <property type="nucleotide sequence ID" value="NZ_AP023359.1"/>
</dbReference>
<dbReference type="CDD" id="cd02440">
    <property type="entry name" value="AdoMet_MTases"/>
    <property type="match status" value="1"/>
</dbReference>
<dbReference type="AlphaFoldDB" id="A0A810N399"/>
<dbReference type="Pfam" id="PF13649">
    <property type="entry name" value="Methyltransf_25"/>
    <property type="match status" value="1"/>
</dbReference>
<evidence type="ECO:0000256" key="1">
    <source>
        <dbReference type="ARBA" id="ARBA00022603"/>
    </source>
</evidence>
<protein>
    <submittedName>
        <fullName evidence="5">Transferase</fullName>
    </submittedName>
</protein>
<dbReference type="PANTHER" id="PTHR43464">
    <property type="entry name" value="METHYLTRANSFERASE"/>
    <property type="match status" value="1"/>
</dbReference>
<dbReference type="InterPro" id="IPR029063">
    <property type="entry name" value="SAM-dependent_MTases_sf"/>
</dbReference>